<accession>A0A9P9JAJ5</accession>
<evidence type="ECO:0000313" key="2">
    <source>
        <dbReference type="Proteomes" id="UP000717696"/>
    </source>
</evidence>
<gene>
    <name evidence="1" type="ORF">B0J13DRAFT_266012</name>
</gene>
<sequence>MDFIPTLSKLHPRSRRPNCSSFSQACPLALRMRAESSRQANLRFACDACRDYGLKGNRDPTKHAIFRRSHARNPIEVHMQKRNHFPILNDRRFRDGGLLTLAPATTCPKTCSGFENSLVTHIYSHNCHVSDRPLIPEGNGIGGCRGSANAMIMAPLRDVLDRTNARSLVIPQASTRTQEAPDLLLRCAMAERPFLCVLGSLQS</sequence>
<evidence type="ECO:0000313" key="1">
    <source>
        <dbReference type="EMBL" id="KAH7152515.1"/>
    </source>
</evidence>
<reference evidence="1" key="1">
    <citation type="journal article" date="2021" name="Nat. Commun.">
        <title>Genetic determinants of endophytism in the Arabidopsis root mycobiome.</title>
        <authorList>
            <person name="Mesny F."/>
            <person name="Miyauchi S."/>
            <person name="Thiergart T."/>
            <person name="Pickel B."/>
            <person name="Atanasova L."/>
            <person name="Karlsson M."/>
            <person name="Huettel B."/>
            <person name="Barry K.W."/>
            <person name="Haridas S."/>
            <person name="Chen C."/>
            <person name="Bauer D."/>
            <person name="Andreopoulos W."/>
            <person name="Pangilinan J."/>
            <person name="LaButti K."/>
            <person name="Riley R."/>
            <person name="Lipzen A."/>
            <person name="Clum A."/>
            <person name="Drula E."/>
            <person name="Henrissat B."/>
            <person name="Kohler A."/>
            <person name="Grigoriev I.V."/>
            <person name="Martin F.M."/>
            <person name="Hacquard S."/>
        </authorList>
    </citation>
    <scope>NUCLEOTIDE SEQUENCE</scope>
    <source>
        <strain evidence="1">MPI-CAGE-AT-0021</strain>
    </source>
</reference>
<dbReference type="Proteomes" id="UP000717696">
    <property type="component" value="Unassembled WGS sequence"/>
</dbReference>
<proteinExistence type="predicted"/>
<protein>
    <submittedName>
        <fullName evidence="1">Uncharacterized protein</fullName>
    </submittedName>
</protein>
<keyword evidence="2" id="KW-1185">Reference proteome</keyword>
<dbReference type="EMBL" id="JAGMUU010000005">
    <property type="protein sequence ID" value="KAH7152515.1"/>
    <property type="molecule type" value="Genomic_DNA"/>
</dbReference>
<organism evidence="1 2">
    <name type="scientific">Dactylonectria estremocensis</name>
    <dbReference type="NCBI Taxonomy" id="1079267"/>
    <lineage>
        <taxon>Eukaryota</taxon>
        <taxon>Fungi</taxon>
        <taxon>Dikarya</taxon>
        <taxon>Ascomycota</taxon>
        <taxon>Pezizomycotina</taxon>
        <taxon>Sordariomycetes</taxon>
        <taxon>Hypocreomycetidae</taxon>
        <taxon>Hypocreales</taxon>
        <taxon>Nectriaceae</taxon>
        <taxon>Dactylonectria</taxon>
    </lineage>
</organism>
<name>A0A9P9JAJ5_9HYPO</name>
<comment type="caution">
    <text evidence="1">The sequence shown here is derived from an EMBL/GenBank/DDBJ whole genome shotgun (WGS) entry which is preliminary data.</text>
</comment>
<dbReference type="AlphaFoldDB" id="A0A9P9JAJ5"/>